<name>A0ABU8FXL7_9BACI</name>
<protein>
    <submittedName>
        <fullName evidence="2">Uncharacterized protein</fullName>
    </submittedName>
</protein>
<organism evidence="2 3">
    <name type="scientific">Bacillus yunxiaonensis</name>
    <dbReference type="NCBI Taxonomy" id="3127665"/>
    <lineage>
        <taxon>Bacteria</taxon>
        <taxon>Bacillati</taxon>
        <taxon>Bacillota</taxon>
        <taxon>Bacilli</taxon>
        <taxon>Bacillales</taxon>
        <taxon>Bacillaceae</taxon>
        <taxon>Bacillus</taxon>
    </lineage>
</organism>
<evidence type="ECO:0000313" key="2">
    <source>
        <dbReference type="EMBL" id="MEI4830747.1"/>
    </source>
</evidence>
<comment type="caution">
    <text evidence="2">The sequence shown here is derived from an EMBL/GenBank/DDBJ whole genome shotgun (WGS) entry which is preliminary data.</text>
</comment>
<keyword evidence="3" id="KW-1185">Reference proteome</keyword>
<dbReference type="Proteomes" id="UP001367922">
    <property type="component" value="Unassembled WGS sequence"/>
</dbReference>
<dbReference type="EMBL" id="JBAWSV010000005">
    <property type="protein sequence ID" value="MEI4830747.1"/>
    <property type="molecule type" value="Genomic_DNA"/>
</dbReference>
<reference evidence="2 3" key="1">
    <citation type="submission" date="2024-01" db="EMBL/GenBank/DDBJ databases">
        <title>Seven novel Bacillus-like species.</title>
        <authorList>
            <person name="Liu G."/>
        </authorList>
    </citation>
    <scope>NUCLEOTIDE SEQUENCE [LARGE SCALE GENOMIC DNA]</scope>
    <source>
        <strain evidence="2 3">FJAT-53711</strain>
    </source>
</reference>
<accession>A0ABU8FXL7</accession>
<sequence length="80" mass="9219">MVIKQNEIKVVVRAGAFNNNPGWIQTQEDELNLLVETTWEDLLQRMDANDGVIFRSKRYDSRNQGDKLGFPSLIVDAIKR</sequence>
<gene>
    <name evidence="1" type="ORF">WAX78_04900</name>
    <name evidence="2" type="ORF">WAX78_14945</name>
</gene>
<evidence type="ECO:0000313" key="3">
    <source>
        <dbReference type="Proteomes" id="UP001367922"/>
    </source>
</evidence>
<proteinExistence type="predicted"/>
<dbReference type="EMBL" id="JBAWSV010000001">
    <property type="protein sequence ID" value="MEI4828788.1"/>
    <property type="molecule type" value="Genomic_DNA"/>
</dbReference>
<evidence type="ECO:0000313" key="1">
    <source>
        <dbReference type="EMBL" id="MEI4828788.1"/>
    </source>
</evidence>